<keyword evidence="10 11" id="KW-0998">Cell outer membrane</keyword>
<comment type="caution">
    <text evidence="16">The sequence shown here is derived from an EMBL/GenBank/DDBJ whole genome shotgun (WGS) entry which is preliminary data.</text>
</comment>
<keyword evidence="3 11" id="KW-1134">Transmembrane beta strand</keyword>
<evidence type="ECO:0000256" key="11">
    <source>
        <dbReference type="PROSITE-ProRule" id="PRU01360"/>
    </source>
</evidence>
<sequence length="829" mass="89196">MKGRFSLLAGAAVMTIPATTAYAQSAPQESEQANPADRGEIIVTARKRQESILKVPVVANVVTAQQLADNQVVDLQDITRLTPGFILGQSVLENGAQVSIRGVGTTSLDPGIDQSVSLNIDGMQFTQGNAYSIGLFDMAQVEVLKGPQALFFGKNSPGGVVSIRTADPGPEPEVIGRLGYEFYARTMHGEGIVSGPVAPGLGIRLAAAVNTSDGYFYNDAGAISALGGVQPPDRLGHNHAIYLRGTLLYDNGGPFTARIKLNHSNEYNEGGGPFQYKSCPEGTASYLPSLGIPLPGFFAPGEDCQVDRHTAIVYLNPETFGGLPNQGKPYVRTKQDFVTAELNGEIADALTATSVTGYYNLRSQSLTGGFNPGTYTPFAAAKKYQRKDFTQELRLTSSYAGPVNFLLGGFYQHATVYDDAFLAGNTALGFPSRLLAGTFDMKIKSWSGFGQVRWQVVPTLELAAGARYTDERRSIDMTTTAGGFDFVPTAPKLVSKKWSPELTATFTPTDTFTLFASLKQGYKSGSYNIVQPIFPGTDNSYGDERVRGGEIGIKTRVADRQLNLNLAGYYYRYNGLQVGINQPAANGIPVLQTVNAGSAKVYGADFDFAYYPAAIDGLSLHGAINWNIAKFTSFVGAPCAGGQTAAEGCNLTPRLLDLVNSVDDQISYATGNYFTNAAGEPFQYAAQDLTGTPLSRAPRWQASYGIDYELPVGENHKLRLGTTGQYSSKYITNLGRREDFYQGAFFKLGASIAFGAEDDSWEVSLLGSNLTNKYTTGLCFNSNNAGGILFPGEEHGGPRQGPSGSDEIWCSYDNGREVWLRITIRPKFR</sequence>
<accession>A0A0B1ZT38</accession>
<evidence type="ECO:0000259" key="15">
    <source>
        <dbReference type="Pfam" id="PF07715"/>
    </source>
</evidence>
<organism evidence="16 17">
    <name type="scientific">Novosphingobium malaysiense</name>
    <dbReference type="NCBI Taxonomy" id="1348853"/>
    <lineage>
        <taxon>Bacteria</taxon>
        <taxon>Pseudomonadati</taxon>
        <taxon>Pseudomonadota</taxon>
        <taxon>Alphaproteobacteria</taxon>
        <taxon>Sphingomonadales</taxon>
        <taxon>Sphingomonadaceae</taxon>
        <taxon>Novosphingobium</taxon>
    </lineage>
</organism>
<dbReference type="InterPro" id="IPR039426">
    <property type="entry name" value="TonB-dep_rcpt-like"/>
</dbReference>
<evidence type="ECO:0000256" key="9">
    <source>
        <dbReference type="ARBA" id="ARBA00023136"/>
    </source>
</evidence>
<evidence type="ECO:0008006" key="18">
    <source>
        <dbReference type="Google" id="ProtNLM"/>
    </source>
</evidence>
<evidence type="ECO:0000256" key="6">
    <source>
        <dbReference type="ARBA" id="ARBA00023004"/>
    </source>
</evidence>
<keyword evidence="2 11" id="KW-0813">Transport</keyword>
<evidence type="ECO:0000313" key="17">
    <source>
        <dbReference type="Proteomes" id="UP000031057"/>
    </source>
</evidence>
<dbReference type="Proteomes" id="UP000031057">
    <property type="component" value="Unassembled WGS sequence"/>
</dbReference>
<dbReference type="InterPro" id="IPR012910">
    <property type="entry name" value="Plug_dom"/>
</dbReference>
<dbReference type="PROSITE" id="PS52016">
    <property type="entry name" value="TONB_DEPENDENT_REC_3"/>
    <property type="match status" value="1"/>
</dbReference>
<evidence type="ECO:0000256" key="2">
    <source>
        <dbReference type="ARBA" id="ARBA00022448"/>
    </source>
</evidence>
<dbReference type="GO" id="GO:0006826">
    <property type="term" value="P:iron ion transport"/>
    <property type="evidence" value="ECO:0007669"/>
    <property type="project" value="UniProtKB-KW"/>
</dbReference>
<evidence type="ECO:0000256" key="13">
    <source>
        <dbReference type="SAM" id="SignalP"/>
    </source>
</evidence>
<keyword evidence="5 11" id="KW-0812">Transmembrane</keyword>
<evidence type="ECO:0000256" key="1">
    <source>
        <dbReference type="ARBA" id="ARBA00004571"/>
    </source>
</evidence>
<comment type="similarity">
    <text evidence="11 12">Belongs to the TonB-dependent receptor family.</text>
</comment>
<dbReference type="AlphaFoldDB" id="A0A0B1ZT38"/>
<feature type="domain" description="TonB-dependent receptor-like beta-barrel" evidence="14">
    <location>
        <begin position="318"/>
        <end position="770"/>
    </location>
</feature>
<feature type="domain" description="TonB-dependent receptor plug" evidence="15">
    <location>
        <begin position="53"/>
        <end position="160"/>
    </location>
</feature>
<dbReference type="Pfam" id="PF07715">
    <property type="entry name" value="Plug"/>
    <property type="match status" value="1"/>
</dbReference>
<evidence type="ECO:0000256" key="7">
    <source>
        <dbReference type="ARBA" id="ARBA00023065"/>
    </source>
</evidence>
<comment type="subcellular location">
    <subcellularLocation>
        <location evidence="1 11">Cell outer membrane</location>
        <topology evidence="1 11">Multi-pass membrane protein</topology>
    </subcellularLocation>
</comment>
<proteinExistence type="inferred from homology"/>
<protein>
    <recommendedName>
        <fullName evidence="18">TonB-dependent receptor</fullName>
    </recommendedName>
</protein>
<keyword evidence="7" id="KW-0406">Ion transport</keyword>
<keyword evidence="4" id="KW-0410">Iron transport</keyword>
<dbReference type="RefSeq" id="WP_039281204.1">
    <property type="nucleotide sequence ID" value="NZ_JTDI01000002.1"/>
</dbReference>
<dbReference type="OrthoDB" id="7223550at2"/>
<evidence type="ECO:0000313" key="16">
    <source>
        <dbReference type="EMBL" id="KHK92599.1"/>
    </source>
</evidence>
<dbReference type="InterPro" id="IPR000531">
    <property type="entry name" value="Beta-barrel_TonB"/>
</dbReference>
<dbReference type="PANTHER" id="PTHR32552">
    <property type="entry name" value="FERRICHROME IRON RECEPTOR-RELATED"/>
    <property type="match status" value="1"/>
</dbReference>
<evidence type="ECO:0000256" key="10">
    <source>
        <dbReference type="ARBA" id="ARBA00023237"/>
    </source>
</evidence>
<dbReference type="GO" id="GO:0009279">
    <property type="term" value="C:cell outer membrane"/>
    <property type="evidence" value="ECO:0007669"/>
    <property type="project" value="UniProtKB-SubCell"/>
</dbReference>
<dbReference type="STRING" id="1348853.LK12_07470"/>
<dbReference type="InterPro" id="IPR036942">
    <property type="entry name" value="Beta-barrel_TonB_sf"/>
</dbReference>
<dbReference type="SUPFAM" id="SSF56935">
    <property type="entry name" value="Porins"/>
    <property type="match status" value="1"/>
</dbReference>
<dbReference type="Pfam" id="PF00593">
    <property type="entry name" value="TonB_dep_Rec_b-barrel"/>
    <property type="match status" value="1"/>
</dbReference>
<evidence type="ECO:0000256" key="5">
    <source>
        <dbReference type="ARBA" id="ARBA00022692"/>
    </source>
</evidence>
<name>A0A0B1ZT38_9SPHN</name>
<feature type="signal peptide" evidence="13">
    <location>
        <begin position="1"/>
        <end position="23"/>
    </location>
</feature>
<keyword evidence="17" id="KW-1185">Reference proteome</keyword>
<dbReference type="PANTHER" id="PTHR32552:SF81">
    <property type="entry name" value="TONB-DEPENDENT OUTER MEMBRANE RECEPTOR"/>
    <property type="match status" value="1"/>
</dbReference>
<evidence type="ECO:0000256" key="3">
    <source>
        <dbReference type="ARBA" id="ARBA00022452"/>
    </source>
</evidence>
<keyword evidence="6" id="KW-0408">Iron</keyword>
<reference evidence="16 17" key="1">
    <citation type="submission" date="2014-10" db="EMBL/GenBank/DDBJ databases">
        <title>Genome sequence of Novosphingobium malaysiense MUSC 273(T).</title>
        <authorList>
            <person name="Lee L.-H."/>
        </authorList>
    </citation>
    <scope>NUCLEOTIDE SEQUENCE [LARGE SCALE GENOMIC DNA]</scope>
    <source>
        <strain evidence="16 17">MUSC 273</strain>
    </source>
</reference>
<keyword evidence="8 12" id="KW-0798">TonB box</keyword>
<dbReference type="EMBL" id="JTDI01000002">
    <property type="protein sequence ID" value="KHK92599.1"/>
    <property type="molecule type" value="Genomic_DNA"/>
</dbReference>
<evidence type="ECO:0000259" key="14">
    <source>
        <dbReference type="Pfam" id="PF00593"/>
    </source>
</evidence>
<keyword evidence="9 11" id="KW-0472">Membrane</keyword>
<evidence type="ECO:0000256" key="12">
    <source>
        <dbReference type="RuleBase" id="RU003357"/>
    </source>
</evidence>
<feature type="chain" id="PRO_5002084936" description="TonB-dependent receptor" evidence="13">
    <location>
        <begin position="24"/>
        <end position="829"/>
    </location>
</feature>
<dbReference type="Gene3D" id="2.40.170.20">
    <property type="entry name" value="TonB-dependent receptor, beta-barrel domain"/>
    <property type="match status" value="2"/>
</dbReference>
<evidence type="ECO:0000256" key="8">
    <source>
        <dbReference type="ARBA" id="ARBA00023077"/>
    </source>
</evidence>
<keyword evidence="13" id="KW-0732">Signal</keyword>
<evidence type="ECO:0000256" key="4">
    <source>
        <dbReference type="ARBA" id="ARBA00022496"/>
    </source>
</evidence>
<gene>
    <name evidence="16" type="ORF">LK12_07470</name>
</gene>